<evidence type="ECO:0000256" key="5">
    <source>
        <dbReference type="ARBA" id="ARBA00022801"/>
    </source>
</evidence>
<dbReference type="PANTHER" id="PTHR31403">
    <property type="entry name" value="PHOSPHOLIPASE A1-IBETA2, CHLOROPLASTIC"/>
    <property type="match status" value="1"/>
</dbReference>
<dbReference type="GO" id="GO:0009507">
    <property type="term" value="C:chloroplast"/>
    <property type="evidence" value="ECO:0007669"/>
    <property type="project" value="UniProtKB-SubCell"/>
</dbReference>
<evidence type="ECO:0000259" key="9">
    <source>
        <dbReference type="Pfam" id="PF01764"/>
    </source>
</evidence>
<keyword evidence="6" id="KW-0809">Transit peptide</keyword>
<keyword evidence="11" id="KW-1185">Reference proteome</keyword>
<keyword evidence="7" id="KW-0442">Lipid degradation</keyword>
<keyword evidence="8" id="KW-0443">Lipid metabolism</keyword>
<organism evidence="10 11">
    <name type="scientific">Fraxinus pennsylvanica</name>
    <dbReference type="NCBI Taxonomy" id="56036"/>
    <lineage>
        <taxon>Eukaryota</taxon>
        <taxon>Viridiplantae</taxon>
        <taxon>Streptophyta</taxon>
        <taxon>Embryophyta</taxon>
        <taxon>Tracheophyta</taxon>
        <taxon>Spermatophyta</taxon>
        <taxon>Magnoliopsida</taxon>
        <taxon>eudicotyledons</taxon>
        <taxon>Gunneridae</taxon>
        <taxon>Pentapetalae</taxon>
        <taxon>asterids</taxon>
        <taxon>lamiids</taxon>
        <taxon>Lamiales</taxon>
        <taxon>Oleaceae</taxon>
        <taxon>Oleeae</taxon>
        <taxon>Fraxinus</taxon>
    </lineage>
</organism>
<dbReference type="GO" id="GO:0008970">
    <property type="term" value="F:phospholipase A1 activity"/>
    <property type="evidence" value="ECO:0007669"/>
    <property type="project" value="UniProtKB-ARBA"/>
</dbReference>
<dbReference type="Gene3D" id="3.40.50.1820">
    <property type="entry name" value="alpha/beta hydrolase"/>
    <property type="match status" value="1"/>
</dbReference>
<evidence type="ECO:0000313" key="11">
    <source>
        <dbReference type="Proteomes" id="UP000834106"/>
    </source>
</evidence>
<dbReference type="InterPro" id="IPR002921">
    <property type="entry name" value="Fungal_lipase-type"/>
</dbReference>
<name>A0AAD2DVV8_9LAMI</name>
<comment type="similarity">
    <text evidence="2">Belongs to the AB hydrolase superfamily. Lipase family.</text>
</comment>
<dbReference type="Proteomes" id="UP000834106">
    <property type="component" value="Chromosome 7"/>
</dbReference>
<evidence type="ECO:0000313" key="10">
    <source>
        <dbReference type="EMBL" id="CAI9765145.1"/>
    </source>
</evidence>
<comment type="subcellular location">
    <subcellularLocation>
        <location evidence="1">Plastid</location>
        <location evidence="1">Chloroplast</location>
    </subcellularLocation>
</comment>
<keyword evidence="4" id="KW-0934">Plastid</keyword>
<reference evidence="10" key="1">
    <citation type="submission" date="2023-05" db="EMBL/GenBank/DDBJ databases">
        <authorList>
            <person name="Huff M."/>
        </authorList>
    </citation>
    <scope>NUCLEOTIDE SEQUENCE</scope>
</reference>
<accession>A0AAD2DVV8</accession>
<dbReference type="EMBL" id="OU503042">
    <property type="protein sequence ID" value="CAI9765145.1"/>
    <property type="molecule type" value="Genomic_DNA"/>
</dbReference>
<evidence type="ECO:0000256" key="7">
    <source>
        <dbReference type="ARBA" id="ARBA00022963"/>
    </source>
</evidence>
<evidence type="ECO:0000256" key="1">
    <source>
        <dbReference type="ARBA" id="ARBA00004229"/>
    </source>
</evidence>
<dbReference type="GO" id="GO:0047714">
    <property type="term" value="F:galactolipase activity"/>
    <property type="evidence" value="ECO:0007669"/>
    <property type="project" value="UniProtKB-ARBA"/>
</dbReference>
<gene>
    <name evidence="10" type="ORF">FPE_LOCUS12575</name>
</gene>
<evidence type="ECO:0000256" key="8">
    <source>
        <dbReference type="ARBA" id="ARBA00023098"/>
    </source>
</evidence>
<evidence type="ECO:0000256" key="6">
    <source>
        <dbReference type="ARBA" id="ARBA00022946"/>
    </source>
</evidence>
<evidence type="ECO:0000256" key="4">
    <source>
        <dbReference type="ARBA" id="ARBA00022640"/>
    </source>
</evidence>
<keyword evidence="5" id="KW-0378">Hydrolase</keyword>
<dbReference type="Pfam" id="PF01764">
    <property type="entry name" value="Lipase_3"/>
    <property type="match status" value="1"/>
</dbReference>
<evidence type="ECO:0000256" key="3">
    <source>
        <dbReference type="ARBA" id="ARBA00022528"/>
    </source>
</evidence>
<proteinExistence type="inferred from homology"/>
<dbReference type="GO" id="GO:0016042">
    <property type="term" value="P:lipid catabolic process"/>
    <property type="evidence" value="ECO:0007669"/>
    <property type="project" value="UniProtKB-KW"/>
</dbReference>
<dbReference type="InterPro" id="IPR029058">
    <property type="entry name" value="AB_hydrolase_fold"/>
</dbReference>
<dbReference type="CDD" id="cd00519">
    <property type="entry name" value="Lipase_3"/>
    <property type="match status" value="1"/>
</dbReference>
<dbReference type="AlphaFoldDB" id="A0AAD2DVV8"/>
<sequence length="432" mass="48271">MKLATGLVRPCTTLQGSSHCSTTSHWQKFSANLRISNSWNPKGSHSSGHSLAYKAWKLRDKWTEFQGIKNWEGLLDPLDDNLRNEILRYGEFVEAAYRCFDFDASSPGYATCLYPKNSMLGQCGFCSTGYKVTKSLQATCGVQLPQYCTERLPNWMSTRSSWIGYVAVCNDKNELARLGRRDVVVAYRGTATSMEWLENLRATLSCLPCDMAPDNSESMVQSGFLSLYTSSIGSRPSLKEIIRDEISKILQKYADEPLSITVTGHSLGAALATLTAHDITTTFKHAPLVTVVSFGGPRVGNRNFRRQLEKNGTKVLRIVNSDDPITKVPGFVFEDNKEMPKNGDVQMAGKFSNWLQKRMEDTQWVYAEIGNELRLSSKGCPQINNRNIATCHDLKTYLHLVDNFVSSNCPLRATAKSVLSNLHVRHPMGVDI</sequence>
<dbReference type="SUPFAM" id="SSF53474">
    <property type="entry name" value="alpha/beta-Hydrolases"/>
    <property type="match status" value="1"/>
</dbReference>
<protein>
    <recommendedName>
        <fullName evidence="9">Fungal lipase-type domain-containing protein</fullName>
    </recommendedName>
</protein>
<feature type="domain" description="Fungal lipase-type" evidence="9">
    <location>
        <begin position="184"/>
        <end position="331"/>
    </location>
</feature>
<keyword evidence="3" id="KW-0150">Chloroplast</keyword>
<evidence type="ECO:0000256" key="2">
    <source>
        <dbReference type="ARBA" id="ARBA00010701"/>
    </source>
</evidence>
<dbReference type="PANTHER" id="PTHR31403:SF8">
    <property type="entry name" value="PHOSPHOLIPASE A(1) DAD1, CHLOROPLASTIC-LIKE"/>
    <property type="match status" value="1"/>
</dbReference>